<protein>
    <submittedName>
        <fullName evidence="5">Molybdate ABC transporter substrate-binding protein</fullName>
    </submittedName>
</protein>
<reference evidence="5" key="1">
    <citation type="submission" date="2022-12" db="EMBL/GenBank/DDBJ databases">
        <authorList>
            <person name="Krivoruchko A.V."/>
            <person name="Elkin A."/>
        </authorList>
    </citation>
    <scope>NUCLEOTIDE SEQUENCE</scope>
    <source>
        <strain evidence="5">IEGM 1388</strain>
    </source>
</reference>
<organism evidence="5 6">
    <name type="scientific">Gordonia rubripertincta</name>
    <name type="common">Rhodococcus corallinus</name>
    <dbReference type="NCBI Taxonomy" id="36822"/>
    <lineage>
        <taxon>Bacteria</taxon>
        <taxon>Bacillati</taxon>
        <taxon>Actinomycetota</taxon>
        <taxon>Actinomycetes</taxon>
        <taxon>Mycobacteriales</taxon>
        <taxon>Gordoniaceae</taxon>
        <taxon>Gordonia</taxon>
    </lineage>
</organism>
<feature type="signal peptide" evidence="4">
    <location>
        <begin position="1"/>
        <end position="20"/>
    </location>
</feature>
<dbReference type="PIRSF" id="PIRSF004846">
    <property type="entry name" value="ModA"/>
    <property type="match status" value="1"/>
</dbReference>
<name>A0ABT4MTE6_GORRU</name>
<gene>
    <name evidence="5" type="primary">modA</name>
    <name evidence="5" type="ORF">O4213_08165</name>
</gene>
<accession>A0ABT4MTE6</accession>
<dbReference type="SUPFAM" id="SSF53850">
    <property type="entry name" value="Periplasmic binding protein-like II"/>
    <property type="match status" value="1"/>
</dbReference>
<proteinExistence type="inferred from homology"/>
<comment type="caution">
    <text evidence="5">The sequence shown here is derived from an EMBL/GenBank/DDBJ whole genome shotgun (WGS) entry which is preliminary data.</text>
</comment>
<keyword evidence="3 4" id="KW-0732">Signal</keyword>
<evidence type="ECO:0000313" key="5">
    <source>
        <dbReference type="EMBL" id="MCZ4549955.1"/>
    </source>
</evidence>
<evidence type="ECO:0000256" key="2">
    <source>
        <dbReference type="ARBA" id="ARBA00022723"/>
    </source>
</evidence>
<comment type="similarity">
    <text evidence="1">Belongs to the bacterial solute-binding protein ModA family.</text>
</comment>
<dbReference type="PANTHER" id="PTHR30632:SF0">
    <property type="entry name" value="SULFATE-BINDING PROTEIN"/>
    <property type="match status" value="1"/>
</dbReference>
<dbReference type="Pfam" id="PF13531">
    <property type="entry name" value="SBP_bac_11"/>
    <property type="match status" value="1"/>
</dbReference>
<dbReference type="InterPro" id="IPR005950">
    <property type="entry name" value="ModA"/>
</dbReference>
<keyword evidence="6" id="KW-1185">Reference proteome</keyword>
<dbReference type="PANTHER" id="PTHR30632">
    <property type="entry name" value="MOLYBDATE-BINDING PERIPLASMIC PROTEIN"/>
    <property type="match status" value="1"/>
</dbReference>
<dbReference type="CDD" id="cd13538">
    <property type="entry name" value="PBP2_ModA_like_1"/>
    <property type="match status" value="1"/>
</dbReference>
<dbReference type="RefSeq" id="WP_301570488.1">
    <property type="nucleotide sequence ID" value="NZ_JAPWIE010000002.1"/>
</dbReference>
<dbReference type="EMBL" id="JAPWIE010000002">
    <property type="protein sequence ID" value="MCZ4549955.1"/>
    <property type="molecule type" value="Genomic_DNA"/>
</dbReference>
<dbReference type="PROSITE" id="PS51257">
    <property type="entry name" value="PROKAR_LIPOPROTEIN"/>
    <property type="match status" value="1"/>
</dbReference>
<dbReference type="Gene3D" id="3.40.190.10">
    <property type="entry name" value="Periplasmic binding protein-like II"/>
    <property type="match status" value="2"/>
</dbReference>
<dbReference type="NCBIfam" id="TIGR01256">
    <property type="entry name" value="modA"/>
    <property type="match status" value="1"/>
</dbReference>
<evidence type="ECO:0000256" key="3">
    <source>
        <dbReference type="ARBA" id="ARBA00022729"/>
    </source>
</evidence>
<feature type="chain" id="PRO_5045171286" evidence="4">
    <location>
        <begin position="21"/>
        <end position="263"/>
    </location>
</feature>
<dbReference type="InterPro" id="IPR050682">
    <property type="entry name" value="ModA/WtpA"/>
</dbReference>
<sequence>MRSKILAVVAALVMTAGLLAGCSSSSDDDSSSGATSGAGAEKVTLTVFAAASLKKSFTDLATAFSEDHPDIEVRFNFDGSQALVTQIEQGAPVDVLATADEKNMDQLGGKITDPQVFATNVLTIVTQPGNPKNIRSLSDLSKPDVTTVICAGDVPCGNATAEIEENTGVDIKPVSEETAVTGVLTKVQTKQADAGLVYVTDATGAGDTVTSVSDPAFAAVVNKYPIGVVAATKNREAAQQFVDMVLGTKGSGLLESQGFGPAK</sequence>
<evidence type="ECO:0000313" key="6">
    <source>
        <dbReference type="Proteomes" id="UP001067235"/>
    </source>
</evidence>
<keyword evidence="2" id="KW-0479">Metal-binding</keyword>
<evidence type="ECO:0000256" key="1">
    <source>
        <dbReference type="ARBA" id="ARBA00009175"/>
    </source>
</evidence>
<evidence type="ECO:0000256" key="4">
    <source>
        <dbReference type="SAM" id="SignalP"/>
    </source>
</evidence>
<dbReference type="Proteomes" id="UP001067235">
    <property type="component" value="Unassembled WGS sequence"/>
</dbReference>